<dbReference type="Proteomes" id="UP000000763">
    <property type="component" value="Chromosome 12"/>
</dbReference>
<proteinExistence type="predicted"/>
<accession>C7J9Y9</accession>
<dbReference type="EMBL" id="AP008218">
    <property type="protein sequence ID" value="BAH95491.1"/>
    <property type="molecule type" value="Genomic_DNA"/>
</dbReference>
<dbReference type="KEGG" id="dosa:Os12g0119901"/>
<evidence type="ECO:0000313" key="1">
    <source>
        <dbReference type="EMBL" id="BAH95491.1"/>
    </source>
</evidence>
<evidence type="ECO:0000313" key="2">
    <source>
        <dbReference type="Proteomes" id="UP000000763"/>
    </source>
</evidence>
<organism evidence="1 2">
    <name type="scientific">Oryza sativa subsp. japonica</name>
    <name type="common">Rice</name>
    <dbReference type="NCBI Taxonomy" id="39947"/>
    <lineage>
        <taxon>Eukaryota</taxon>
        <taxon>Viridiplantae</taxon>
        <taxon>Streptophyta</taxon>
        <taxon>Embryophyta</taxon>
        <taxon>Tracheophyta</taxon>
        <taxon>Spermatophyta</taxon>
        <taxon>Magnoliopsida</taxon>
        <taxon>Liliopsida</taxon>
        <taxon>Poales</taxon>
        <taxon>Poaceae</taxon>
        <taxon>BOP clade</taxon>
        <taxon>Oryzoideae</taxon>
        <taxon>Oryzeae</taxon>
        <taxon>Oryzinae</taxon>
        <taxon>Oryza</taxon>
        <taxon>Oryza sativa</taxon>
    </lineage>
</organism>
<protein>
    <submittedName>
        <fullName evidence="1">Os12g0119901 protein</fullName>
    </submittedName>
</protein>
<gene>
    <name evidence="1" type="ordered locus">Os12g0119901</name>
</gene>
<dbReference type="AlphaFoldDB" id="C7J9Y9"/>
<reference evidence="1 2" key="1">
    <citation type="journal article" date="2005" name="Nature">
        <title>The map-based sequence of the rice genome.</title>
        <authorList>
            <consortium name="International rice genome sequencing project (IRGSP)"/>
            <person name="Matsumoto T."/>
            <person name="Wu J."/>
            <person name="Kanamori H."/>
            <person name="Katayose Y."/>
            <person name="Fujisawa M."/>
            <person name="Namiki N."/>
            <person name="Mizuno H."/>
            <person name="Yamamoto K."/>
            <person name="Antonio B.A."/>
            <person name="Baba T."/>
            <person name="Sakata K."/>
            <person name="Nagamura Y."/>
            <person name="Aoki H."/>
            <person name="Arikawa K."/>
            <person name="Arita K."/>
            <person name="Bito T."/>
            <person name="Chiden Y."/>
            <person name="Fujitsuka N."/>
            <person name="Fukunaka R."/>
            <person name="Hamada M."/>
            <person name="Harada C."/>
            <person name="Hayashi A."/>
            <person name="Hijishita S."/>
            <person name="Honda M."/>
            <person name="Hosokawa S."/>
            <person name="Ichikawa Y."/>
            <person name="Idonuma A."/>
            <person name="Iijima M."/>
            <person name="Ikeda M."/>
            <person name="Ikeno M."/>
            <person name="Ito K."/>
            <person name="Ito S."/>
            <person name="Ito T."/>
            <person name="Ito Y."/>
            <person name="Ito Y."/>
            <person name="Iwabuchi A."/>
            <person name="Kamiya K."/>
            <person name="Karasawa W."/>
            <person name="Kurita K."/>
            <person name="Katagiri S."/>
            <person name="Kikuta A."/>
            <person name="Kobayashi H."/>
            <person name="Kobayashi N."/>
            <person name="Machita K."/>
            <person name="Maehara T."/>
            <person name="Masukawa M."/>
            <person name="Mizubayashi T."/>
            <person name="Mukai Y."/>
            <person name="Nagasaki H."/>
            <person name="Nagata Y."/>
            <person name="Naito S."/>
            <person name="Nakashima M."/>
            <person name="Nakama Y."/>
            <person name="Nakamichi Y."/>
            <person name="Nakamura M."/>
            <person name="Meguro A."/>
            <person name="Negishi M."/>
            <person name="Ohta I."/>
            <person name="Ohta T."/>
            <person name="Okamoto M."/>
            <person name="Ono N."/>
            <person name="Saji S."/>
            <person name="Sakaguchi M."/>
            <person name="Sakai K."/>
            <person name="Shibata M."/>
            <person name="Shimokawa T."/>
            <person name="Song J."/>
            <person name="Takazaki Y."/>
            <person name="Terasawa K."/>
            <person name="Tsugane M."/>
            <person name="Tsuji K."/>
            <person name="Ueda S."/>
            <person name="Waki K."/>
            <person name="Yamagata H."/>
            <person name="Yamamoto M."/>
            <person name="Yamamoto S."/>
            <person name="Yamane H."/>
            <person name="Yoshiki S."/>
            <person name="Yoshihara R."/>
            <person name="Yukawa K."/>
            <person name="Zhong H."/>
            <person name="Yano M."/>
            <person name="Yuan Q."/>
            <person name="Ouyang S."/>
            <person name="Liu J."/>
            <person name="Jones K.M."/>
            <person name="Gansberger K."/>
            <person name="Moffat K."/>
            <person name="Hill J."/>
            <person name="Bera J."/>
            <person name="Fadrosh D."/>
            <person name="Jin S."/>
            <person name="Johri S."/>
            <person name="Kim M."/>
            <person name="Overton L."/>
            <person name="Reardon M."/>
            <person name="Tsitrin T."/>
            <person name="Vuong H."/>
            <person name="Weaver B."/>
            <person name="Ciecko A."/>
            <person name="Tallon L."/>
            <person name="Jackson J."/>
            <person name="Pai G."/>
            <person name="Aken S.V."/>
            <person name="Utterback T."/>
            <person name="Reidmuller S."/>
            <person name="Feldblyum T."/>
            <person name="Hsiao J."/>
            <person name="Zismann V."/>
            <person name="Iobst S."/>
            <person name="de Vazeille A.R."/>
            <person name="Buell C.R."/>
            <person name="Ying K."/>
            <person name="Li Y."/>
            <person name="Lu T."/>
            <person name="Huang Y."/>
            <person name="Zhao Q."/>
            <person name="Feng Q."/>
            <person name="Zhang L."/>
            <person name="Zhu J."/>
            <person name="Weng Q."/>
            <person name="Mu J."/>
            <person name="Lu Y."/>
            <person name="Fan D."/>
            <person name="Liu Y."/>
            <person name="Guan J."/>
            <person name="Zhang Y."/>
            <person name="Yu S."/>
            <person name="Liu X."/>
            <person name="Zhang Y."/>
            <person name="Hong G."/>
            <person name="Han B."/>
            <person name="Choisne N."/>
            <person name="Demange N."/>
            <person name="Orjeda G."/>
            <person name="Samain S."/>
            <person name="Cattolico L."/>
            <person name="Pelletier E."/>
            <person name="Couloux A."/>
            <person name="Segurens B."/>
            <person name="Wincker P."/>
            <person name="D'Hont A."/>
            <person name="Scarpelli C."/>
            <person name="Weissenbach J."/>
            <person name="Salanoubat M."/>
            <person name="Quetier F."/>
            <person name="Yu Y."/>
            <person name="Kim H.R."/>
            <person name="Rambo T."/>
            <person name="Currie J."/>
            <person name="Collura K."/>
            <person name="Luo M."/>
            <person name="Yang T."/>
            <person name="Ammiraju J.S.S."/>
            <person name="Engler F."/>
            <person name="Soderlund C."/>
            <person name="Wing R.A."/>
            <person name="Palmer L.E."/>
            <person name="de la Bastide M."/>
            <person name="Spiegel L."/>
            <person name="Nascimento L."/>
            <person name="Zutavern T."/>
            <person name="O'Shaughnessy A."/>
            <person name="Dike S."/>
            <person name="Dedhia N."/>
            <person name="Preston R."/>
            <person name="Balija V."/>
            <person name="McCombie W.R."/>
            <person name="Chow T."/>
            <person name="Chen H."/>
            <person name="Chung M."/>
            <person name="Chen C."/>
            <person name="Shaw J."/>
            <person name="Wu H."/>
            <person name="Hsiao K."/>
            <person name="Chao Y."/>
            <person name="Chu M."/>
            <person name="Cheng C."/>
            <person name="Hour A."/>
            <person name="Lee P."/>
            <person name="Lin S."/>
            <person name="Lin Y."/>
            <person name="Liou J."/>
            <person name="Liu S."/>
            <person name="Hsing Y."/>
            <person name="Raghuvanshi S."/>
            <person name="Mohanty A."/>
            <person name="Bharti A.K."/>
            <person name="Gaur A."/>
            <person name="Gupta V."/>
            <person name="Kumar D."/>
            <person name="Ravi V."/>
            <person name="Vij S."/>
            <person name="Kapur A."/>
            <person name="Khurana P."/>
            <person name="Khurana P."/>
            <person name="Khurana J.P."/>
            <person name="Tyagi A.K."/>
            <person name="Gaikwad K."/>
            <person name="Singh A."/>
            <person name="Dalal V."/>
            <person name="Srivastava S."/>
            <person name="Dixit A."/>
            <person name="Pal A.K."/>
            <person name="Ghazi I.A."/>
            <person name="Yadav M."/>
            <person name="Pandit A."/>
            <person name="Bhargava A."/>
            <person name="Sureshbabu K."/>
            <person name="Batra K."/>
            <person name="Sharma T.R."/>
            <person name="Mohapatra T."/>
            <person name="Singh N.K."/>
            <person name="Messing J."/>
            <person name="Nelson A.B."/>
            <person name="Fuks G."/>
            <person name="Kavchok S."/>
            <person name="Keizer G."/>
            <person name="Linton E."/>
            <person name="Llaca V."/>
            <person name="Song R."/>
            <person name="Tanyolac B."/>
            <person name="Young S."/>
            <person name="Ho-Il K."/>
            <person name="Hahn J.H."/>
            <person name="Sangsakoo G."/>
            <person name="Vanavichit A."/>
            <person name="de Mattos Luiz.A.T."/>
            <person name="Zimmer P.D."/>
            <person name="Malone G."/>
            <person name="Dellagostin O."/>
            <person name="de Oliveira A.C."/>
            <person name="Bevan M."/>
            <person name="Bancroft I."/>
            <person name="Minx P."/>
            <person name="Cordum H."/>
            <person name="Wilson R."/>
            <person name="Cheng Z."/>
            <person name="Jin W."/>
            <person name="Jiang J."/>
            <person name="Leong S.A."/>
            <person name="Iwama H."/>
            <person name="Gojobori T."/>
            <person name="Itoh T."/>
            <person name="Niimura Y."/>
            <person name="Fujii Y."/>
            <person name="Habara T."/>
            <person name="Sakai H."/>
            <person name="Sato Y."/>
            <person name="Wilson G."/>
            <person name="Kumar K."/>
            <person name="McCouch S."/>
            <person name="Juretic N."/>
            <person name="Hoen D."/>
            <person name="Wright S."/>
            <person name="Bruskiewich R."/>
            <person name="Bureau T."/>
            <person name="Miyao A."/>
            <person name="Hirochika H."/>
            <person name="Nishikawa T."/>
            <person name="Kadowaki K."/>
            <person name="Sugiura M."/>
            <person name="Burr B."/>
            <person name="Sasaki T."/>
        </authorList>
    </citation>
    <scope>NUCLEOTIDE SEQUENCE [LARGE SCALE GENOMIC DNA]</scope>
    <source>
        <strain evidence="2">cv. Nipponbare</strain>
    </source>
</reference>
<reference evidence="2" key="2">
    <citation type="journal article" date="2008" name="Nucleic Acids Res.">
        <title>The rice annotation project database (RAP-DB): 2008 update.</title>
        <authorList>
            <consortium name="The rice annotation project (RAP)"/>
        </authorList>
    </citation>
    <scope>GENOME REANNOTATION</scope>
    <source>
        <strain evidence="2">cv. Nipponbare</strain>
    </source>
</reference>
<sequence length="95" mass="10232">MKFRGHKSAFNYLRFLITDSVINASCRASAAAIAAASLRSVASCKFREDVVFQGSMNCDLIIANKDELGVLTFPIFESTSETPSNGMLPSVHLGS</sequence>
<name>C7J9Y9_ORYSJ</name>